<sequence length="304" mass="33415">MLPPVGPSVLQRNPNFEILYKDLCTRKLNPDGSTRDTKKQRMHDQIRRNLQLSLQTLHTTHLLISTLSDLPSKTTSLPPDLHPLIDLAIAQLSGNVPPADREVLAADTDLFLTHIPTIATALSTQLTVATSILCTIADPEDPPSISALSARAEQLRNATTLDLPSSLATAKITLANTTHTLLTQHLSLLTTSIRILEQTQHGSLARHQKSKAEVLNARATVLGLQARIHTHTHPPPPPFLAALKNFKASQGSTEKGLKDREALARRTLELYERAGEKGMRDLARRKVWILEEMGTMEGEIKGLE</sequence>
<dbReference type="Proteomes" id="UP000799291">
    <property type="component" value="Unassembled WGS sequence"/>
</dbReference>
<dbReference type="OrthoDB" id="66964at2759"/>
<organism evidence="1 2">
    <name type="scientific">Lentithecium fluviatile CBS 122367</name>
    <dbReference type="NCBI Taxonomy" id="1168545"/>
    <lineage>
        <taxon>Eukaryota</taxon>
        <taxon>Fungi</taxon>
        <taxon>Dikarya</taxon>
        <taxon>Ascomycota</taxon>
        <taxon>Pezizomycotina</taxon>
        <taxon>Dothideomycetes</taxon>
        <taxon>Pleosporomycetidae</taxon>
        <taxon>Pleosporales</taxon>
        <taxon>Massarineae</taxon>
        <taxon>Lentitheciaceae</taxon>
        <taxon>Lentithecium</taxon>
    </lineage>
</organism>
<keyword evidence="2" id="KW-1185">Reference proteome</keyword>
<gene>
    <name evidence="1" type="ORF">K458DRAFT_291181</name>
</gene>
<evidence type="ECO:0000313" key="1">
    <source>
        <dbReference type="EMBL" id="KAF2689721.1"/>
    </source>
</evidence>
<name>A0A6G1JHK4_9PLEO</name>
<accession>A0A6G1JHK4</accession>
<proteinExistence type="predicted"/>
<dbReference type="EMBL" id="MU005572">
    <property type="protein sequence ID" value="KAF2689721.1"/>
    <property type="molecule type" value="Genomic_DNA"/>
</dbReference>
<dbReference type="AlphaFoldDB" id="A0A6G1JHK4"/>
<protein>
    <submittedName>
        <fullName evidence="1">Uncharacterized protein</fullName>
    </submittedName>
</protein>
<evidence type="ECO:0000313" key="2">
    <source>
        <dbReference type="Proteomes" id="UP000799291"/>
    </source>
</evidence>
<reference evidence="1" key="1">
    <citation type="journal article" date="2020" name="Stud. Mycol.">
        <title>101 Dothideomycetes genomes: a test case for predicting lifestyles and emergence of pathogens.</title>
        <authorList>
            <person name="Haridas S."/>
            <person name="Albert R."/>
            <person name="Binder M."/>
            <person name="Bloem J."/>
            <person name="Labutti K."/>
            <person name="Salamov A."/>
            <person name="Andreopoulos B."/>
            <person name="Baker S."/>
            <person name="Barry K."/>
            <person name="Bills G."/>
            <person name="Bluhm B."/>
            <person name="Cannon C."/>
            <person name="Castanera R."/>
            <person name="Culley D."/>
            <person name="Daum C."/>
            <person name="Ezra D."/>
            <person name="Gonzalez J."/>
            <person name="Henrissat B."/>
            <person name="Kuo A."/>
            <person name="Liang C."/>
            <person name="Lipzen A."/>
            <person name="Lutzoni F."/>
            <person name="Magnuson J."/>
            <person name="Mondo S."/>
            <person name="Nolan M."/>
            <person name="Ohm R."/>
            <person name="Pangilinan J."/>
            <person name="Park H.-J."/>
            <person name="Ramirez L."/>
            <person name="Alfaro M."/>
            <person name="Sun H."/>
            <person name="Tritt A."/>
            <person name="Yoshinaga Y."/>
            <person name="Zwiers L.-H."/>
            <person name="Turgeon B."/>
            <person name="Goodwin S."/>
            <person name="Spatafora J."/>
            <person name="Crous P."/>
            <person name="Grigoriev I."/>
        </authorList>
    </citation>
    <scope>NUCLEOTIDE SEQUENCE</scope>
    <source>
        <strain evidence="1">CBS 122367</strain>
    </source>
</reference>